<name>A0ABR1M030_9PEZI</name>
<dbReference type="PANTHER" id="PTHR36091:SF2">
    <property type="entry name" value="AMINOGLYCOSIDE PHOSPHOTRANSFERASE DOMAIN-CONTAINING PROTEIN"/>
    <property type="match status" value="1"/>
</dbReference>
<protein>
    <submittedName>
        <fullName evidence="2">Kinase-like domain-containing protein</fullName>
    </submittedName>
</protein>
<feature type="domain" description="Aminoglycoside phosphotransferase" evidence="1">
    <location>
        <begin position="98"/>
        <end position="369"/>
    </location>
</feature>
<dbReference type="PANTHER" id="PTHR36091">
    <property type="entry name" value="ALTERED INHERITANCE OF MITOCHONDRIA PROTEIN 9, MITOCHONDRIAL"/>
    <property type="match status" value="1"/>
</dbReference>
<keyword evidence="3" id="KW-1185">Reference proteome</keyword>
<dbReference type="Pfam" id="PF01636">
    <property type="entry name" value="APH"/>
    <property type="match status" value="1"/>
</dbReference>
<dbReference type="RefSeq" id="XP_066657750.1">
    <property type="nucleotide sequence ID" value="XM_066797747.1"/>
</dbReference>
<dbReference type="SUPFAM" id="SSF56112">
    <property type="entry name" value="Protein kinase-like (PK-like)"/>
    <property type="match status" value="1"/>
</dbReference>
<organism evidence="2 3">
    <name type="scientific">Phyllosticta citribraziliensis</name>
    <dbReference type="NCBI Taxonomy" id="989973"/>
    <lineage>
        <taxon>Eukaryota</taxon>
        <taxon>Fungi</taxon>
        <taxon>Dikarya</taxon>
        <taxon>Ascomycota</taxon>
        <taxon>Pezizomycotina</taxon>
        <taxon>Dothideomycetes</taxon>
        <taxon>Dothideomycetes incertae sedis</taxon>
        <taxon>Botryosphaeriales</taxon>
        <taxon>Phyllostictaceae</taxon>
        <taxon>Phyllosticta</taxon>
    </lineage>
</organism>
<dbReference type="InterPro" id="IPR051035">
    <property type="entry name" value="Mito_inheritance_9"/>
</dbReference>
<dbReference type="InterPro" id="IPR011009">
    <property type="entry name" value="Kinase-like_dom_sf"/>
</dbReference>
<sequence>MATMRLLRQQSHCPWRCLITSTRQLWPTARLFSKTATRSSEAPDIRSPHSLFEYTKGRFLFNEKSRLLERTTRFNVTEFKSLAANSINQKLEDVVGFEKLADGEYNRVFLITMRDGFKFIGRIPYPMLEPHGLATASEVATMDFLRLHGLPVPQVFDYSATPNNAAGTEFVFMEFVPGQPLGDLTSDLVPQEARLEIVKQLVELESRIFSLRFPASGSLYYSKDIEHGVAVDYHNPLAKGSFCVGPDTDMDLWWGRRSDLAVDCGPYLDNDAIVSAGARKEIAYLKEFARPVHPYFRGNKEFYDCQKQDPKMHRKLLEKYLQIVPHLIPKDSSTRPVLRHRNLALENIMISLPHNITSLINWQNCSIRPLFLQSGIPELFHESEWLEADCLNEPSLPADFQNLDKAKQARQQHIFEQRQIHYTYITATEKANAEHMSIMKIPGSDVRRKLCLIAGHPWYGDSFPLKLSLIHLGRVWDRLQDKKVDAVKVLPFQWTEEEWQAAFAVFKERLDAQKAFALTRQIIGLEDPDGEVPPDKYEEVKACADGFKAAMLAAEDSKEEKRIVEECWYFEDFNEEEYK</sequence>
<reference evidence="2 3" key="1">
    <citation type="submission" date="2024-04" db="EMBL/GenBank/DDBJ databases">
        <title>Phyllosticta paracitricarpa is synonymous to the EU quarantine fungus P. citricarpa based on phylogenomic analyses.</title>
        <authorList>
            <consortium name="Lawrence Berkeley National Laboratory"/>
            <person name="Van ingen-buijs V.A."/>
            <person name="Van westerhoven A.C."/>
            <person name="Haridas S."/>
            <person name="Skiadas P."/>
            <person name="Martin F."/>
            <person name="Groenewald J.Z."/>
            <person name="Crous P.W."/>
            <person name="Seidl M.F."/>
        </authorList>
    </citation>
    <scope>NUCLEOTIDE SEQUENCE [LARGE SCALE GENOMIC DNA]</scope>
    <source>
        <strain evidence="2 3">CPC 17464</strain>
    </source>
</reference>
<comment type="caution">
    <text evidence="2">The sequence shown here is derived from an EMBL/GenBank/DDBJ whole genome shotgun (WGS) entry which is preliminary data.</text>
</comment>
<evidence type="ECO:0000313" key="3">
    <source>
        <dbReference type="Proteomes" id="UP001360953"/>
    </source>
</evidence>
<proteinExistence type="predicted"/>
<evidence type="ECO:0000313" key="2">
    <source>
        <dbReference type="EMBL" id="KAK7540819.1"/>
    </source>
</evidence>
<gene>
    <name evidence="2" type="ORF">J3D65DRAFT_585217</name>
</gene>
<accession>A0ABR1M030</accession>
<dbReference type="InterPro" id="IPR002575">
    <property type="entry name" value="Aminoglycoside_PTrfase"/>
</dbReference>
<dbReference type="Proteomes" id="UP001360953">
    <property type="component" value="Unassembled WGS sequence"/>
</dbReference>
<dbReference type="Gene3D" id="3.30.200.20">
    <property type="entry name" value="Phosphorylase Kinase, domain 1"/>
    <property type="match status" value="1"/>
</dbReference>
<dbReference type="EMBL" id="JBBPEH010000003">
    <property type="protein sequence ID" value="KAK7540819.1"/>
    <property type="molecule type" value="Genomic_DNA"/>
</dbReference>
<evidence type="ECO:0000259" key="1">
    <source>
        <dbReference type="Pfam" id="PF01636"/>
    </source>
</evidence>
<dbReference type="GeneID" id="92030653"/>